<keyword evidence="2 7" id="KW-0813">Transport</keyword>
<evidence type="ECO:0000256" key="2">
    <source>
        <dbReference type="ARBA" id="ARBA00022448"/>
    </source>
</evidence>
<protein>
    <submittedName>
        <fullName evidence="10">Sugar ABC transporter permease</fullName>
    </submittedName>
</protein>
<dbReference type="GO" id="GO:0005886">
    <property type="term" value="C:plasma membrane"/>
    <property type="evidence" value="ECO:0007669"/>
    <property type="project" value="UniProtKB-SubCell"/>
</dbReference>
<evidence type="ECO:0000256" key="6">
    <source>
        <dbReference type="ARBA" id="ARBA00023136"/>
    </source>
</evidence>
<keyword evidence="4 7" id="KW-0812">Transmembrane</keyword>
<dbReference type="RefSeq" id="WP_187750722.1">
    <property type="nucleotide sequence ID" value="NZ_CP060828.1"/>
</dbReference>
<dbReference type="PROSITE" id="PS50928">
    <property type="entry name" value="ABC_TM1"/>
    <property type="match status" value="1"/>
</dbReference>
<name>A0A7H0ILX3_9ACTN</name>
<comment type="subcellular location">
    <subcellularLocation>
        <location evidence="1 7">Cell membrane</location>
        <topology evidence="1 7">Multi-pass membrane protein</topology>
    </subcellularLocation>
</comment>
<evidence type="ECO:0000256" key="7">
    <source>
        <dbReference type="RuleBase" id="RU363032"/>
    </source>
</evidence>
<accession>A0A7H0ILX3</accession>
<keyword evidence="11" id="KW-1185">Reference proteome</keyword>
<evidence type="ECO:0000256" key="3">
    <source>
        <dbReference type="ARBA" id="ARBA00022475"/>
    </source>
</evidence>
<evidence type="ECO:0000256" key="1">
    <source>
        <dbReference type="ARBA" id="ARBA00004651"/>
    </source>
</evidence>
<evidence type="ECO:0000256" key="4">
    <source>
        <dbReference type="ARBA" id="ARBA00022692"/>
    </source>
</evidence>
<keyword evidence="5 7" id="KW-1133">Transmembrane helix</keyword>
<reference evidence="10 11" key="1">
    <citation type="submission" date="2020-08" db="EMBL/GenBank/DDBJ databases">
        <title>A novel species.</title>
        <authorList>
            <person name="Gao J."/>
        </authorList>
    </citation>
    <scope>NUCLEOTIDE SEQUENCE [LARGE SCALE GENOMIC DNA]</scope>
    <source>
        <strain evidence="10 11">CRXT-G-22</strain>
    </source>
</reference>
<evidence type="ECO:0000313" key="11">
    <source>
        <dbReference type="Proteomes" id="UP000516052"/>
    </source>
</evidence>
<evidence type="ECO:0000313" key="10">
    <source>
        <dbReference type="EMBL" id="QNP73789.1"/>
    </source>
</evidence>
<dbReference type="Proteomes" id="UP000516052">
    <property type="component" value="Chromosome"/>
</dbReference>
<dbReference type="CDD" id="cd06261">
    <property type="entry name" value="TM_PBP2"/>
    <property type="match status" value="1"/>
</dbReference>
<evidence type="ECO:0000259" key="9">
    <source>
        <dbReference type="PROSITE" id="PS50928"/>
    </source>
</evidence>
<dbReference type="KEGG" id="sroi:IAG44_32915"/>
<dbReference type="EMBL" id="CP060828">
    <property type="protein sequence ID" value="QNP73789.1"/>
    <property type="molecule type" value="Genomic_DNA"/>
</dbReference>
<feature type="transmembrane region" description="Helical" evidence="7">
    <location>
        <begin position="105"/>
        <end position="126"/>
    </location>
</feature>
<dbReference type="InterPro" id="IPR035906">
    <property type="entry name" value="MetI-like_sf"/>
</dbReference>
<sequence>MGTTVTHAPALEGLTEDSGPPSGPARLVKPPELKRRLRRENLAGYLFMSPWIAGFLLLTAGPMVASLYFAFTDYNLFDPPKWIGLDNFSEMFGDPRWRHSVKVTLWYVVVGTPLKLLAALGVALLLAQKRRGQAFYRAAFYAPSLIGASVSIAIVWKAIFSDDAVVDQTQQFFGIDAGGWTGDPELIIYSLVALTVWQFGAPMVIFLAGLKQVPRELYEAAEMDGAGTWRRFWNITLPMISPVLFFNVLLETIHSFQIFSSAYIVGGGAGGNACGPADGSMVYTCYLYVQGFENSRMGLASAMAWLLLIAVALVTAVLFWSQKKWVHYEEGAR</sequence>
<gene>
    <name evidence="10" type="ORF">IAG44_32915</name>
</gene>
<feature type="transmembrane region" description="Helical" evidence="7">
    <location>
        <begin position="138"/>
        <end position="159"/>
    </location>
</feature>
<evidence type="ECO:0000256" key="5">
    <source>
        <dbReference type="ARBA" id="ARBA00022989"/>
    </source>
</evidence>
<dbReference type="Pfam" id="PF00528">
    <property type="entry name" value="BPD_transp_1"/>
    <property type="match status" value="1"/>
</dbReference>
<feature type="transmembrane region" description="Helical" evidence="7">
    <location>
        <begin position="302"/>
        <end position="320"/>
    </location>
</feature>
<comment type="similarity">
    <text evidence="7">Belongs to the binding-protein-dependent transport system permease family.</text>
</comment>
<dbReference type="InterPro" id="IPR000515">
    <property type="entry name" value="MetI-like"/>
</dbReference>
<dbReference type="GO" id="GO:0055085">
    <property type="term" value="P:transmembrane transport"/>
    <property type="evidence" value="ECO:0007669"/>
    <property type="project" value="InterPro"/>
</dbReference>
<evidence type="ECO:0000256" key="8">
    <source>
        <dbReference type="SAM" id="MobiDB-lite"/>
    </source>
</evidence>
<proteinExistence type="inferred from homology"/>
<dbReference type="SUPFAM" id="SSF161098">
    <property type="entry name" value="MetI-like"/>
    <property type="match status" value="1"/>
</dbReference>
<dbReference type="InterPro" id="IPR051393">
    <property type="entry name" value="ABC_transporter_permease"/>
</dbReference>
<feature type="transmembrane region" description="Helical" evidence="7">
    <location>
        <begin position="186"/>
        <end position="210"/>
    </location>
</feature>
<feature type="transmembrane region" description="Helical" evidence="7">
    <location>
        <begin position="231"/>
        <end position="250"/>
    </location>
</feature>
<organism evidence="10 11">
    <name type="scientific">Streptomyces roseirectus</name>
    <dbReference type="NCBI Taxonomy" id="2768066"/>
    <lineage>
        <taxon>Bacteria</taxon>
        <taxon>Bacillati</taxon>
        <taxon>Actinomycetota</taxon>
        <taxon>Actinomycetes</taxon>
        <taxon>Kitasatosporales</taxon>
        <taxon>Streptomycetaceae</taxon>
        <taxon>Streptomyces</taxon>
    </lineage>
</organism>
<feature type="domain" description="ABC transmembrane type-1" evidence="9">
    <location>
        <begin position="101"/>
        <end position="318"/>
    </location>
</feature>
<feature type="region of interest" description="Disordered" evidence="8">
    <location>
        <begin position="1"/>
        <end position="28"/>
    </location>
</feature>
<keyword evidence="6 7" id="KW-0472">Membrane</keyword>
<dbReference type="SUPFAM" id="SSF160964">
    <property type="entry name" value="MalF N-terminal region-like"/>
    <property type="match status" value="1"/>
</dbReference>
<dbReference type="Gene3D" id="1.10.3720.10">
    <property type="entry name" value="MetI-like"/>
    <property type="match status" value="1"/>
</dbReference>
<dbReference type="PANTHER" id="PTHR30193">
    <property type="entry name" value="ABC TRANSPORTER PERMEASE PROTEIN"/>
    <property type="match status" value="1"/>
</dbReference>
<keyword evidence="3" id="KW-1003">Cell membrane</keyword>
<feature type="transmembrane region" description="Helical" evidence="7">
    <location>
        <begin position="42"/>
        <end position="71"/>
    </location>
</feature>
<dbReference type="PANTHER" id="PTHR30193:SF1">
    <property type="entry name" value="ABC TRANSPORTER PERMEASE PROTEIN YESP-RELATED"/>
    <property type="match status" value="1"/>
</dbReference>
<dbReference type="AlphaFoldDB" id="A0A7H0ILX3"/>